<evidence type="ECO:0000313" key="1">
    <source>
        <dbReference type="EnsemblPlants" id="MELO3C033763.2.1"/>
    </source>
</evidence>
<proteinExistence type="predicted"/>
<organism evidence="1">
    <name type="scientific">Cucumis melo</name>
    <name type="common">Muskmelon</name>
    <dbReference type="NCBI Taxonomy" id="3656"/>
    <lineage>
        <taxon>Eukaryota</taxon>
        <taxon>Viridiplantae</taxon>
        <taxon>Streptophyta</taxon>
        <taxon>Embryophyta</taxon>
        <taxon>Tracheophyta</taxon>
        <taxon>Spermatophyta</taxon>
        <taxon>Magnoliopsida</taxon>
        <taxon>eudicotyledons</taxon>
        <taxon>Gunneridae</taxon>
        <taxon>Pentapetalae</taxon>
        <taxon>rosids</taxon>
        <taxon>fabids</taxon>
        <taxon>Cucurbitales</taxon>
        <taxon>Cucurbitaceae</taxon>
        <taxon>Benincaseae</taxon>
        <taxon>Cucumis</taxon>
    </lineage>
</organism>
<dbReference type="AlphaFoldDB" id="A0A9I9EH93"/>
<reference evidence="1" key="1">
    <citation type="submission" date="2023-03" db="UniProtKB">
        <authorList>
            <consortium name="EnsemblPlants"/>
        </authorList>
    </citation>
    <scope>IDENTIFICATION</scope>
</reference>
<dbReference type="Gramene" id="MELO3C033763.2.1">
    <property type="protein sequence ID" value="MELO3C033763.2.1"/>
    <property type="gene ID" value="MELO3C033763.2"/>
</dbReference>
<name>A0A9I9EH93_CUCME</name>
<protein>
    <submittedName>
        <fullName evidence="1">Uncharacterized protein</fullName>
    </submittedName>
</protein>
<accession>A0A9I9EH93</accession>
<dbReference type="EnsemblPlants" id="MELO3C033763.2.1">
    <property type="protein sequence ID" value="MELO3C033763.2.1"/>
    <property type="gene ID" value="MELO3C033763.2"/>
</dbReference>
<sequence length="69" mass="7971">MDSSVAYWLLDLLFVLSQLQVRPLSLFLSLSLTIYEQESKHRWFIDSLCVITGFAIIHWSSEAIFAAIH</sequence>